<keyword evidence="5 9" id="KW-0479">Metal-binding</keyword>
<sequence>MSDKPLLIGLIVATGLLTYKLYNDRRHEFSLPPSPRSYPLIGHLFSMPSEYEYLGFMQLGEQLRSKIFSLSVFGTTIIVLNDKDDAANLLDKRSAIYSDRTCPPMVQEPSLLNWSDFGSLVSYGDRWRRYRRLMNPWLNKQAVVVHHGSQVRTTRELLQRLLESPEDIRPSHEVEAELYLAISATLFRSLYGYEVESSSDPFLVRSQKLIAYLTYAALASNCMVNSIPALRYVPDWFPGAAWKRDALKWRKEKENLVDELYHIGLENMVISYSFYLFHCTHQSTQKKDEVSQNIAGSLRGQALEMGLTEDEADDYAKQISITIIAAMVLHPKVQKKAQEELDAVIGNDRLPIHEDRARLEYVDRMVQETLRWGPVGPLALPHTCFQDDTYKGYRIPKGAIIFGNVWAMTRDETVYKNPEVFDPDRFLDLTTPLSPGFGWGRRRCPGTHFAEASLFIIIASMLMTFDIGVAQDENGKDVPPNGKMNNSSLLTPQNFLFKLTPRSKRHEELIRHNL</sequence>
<dbReference type="Proteomes" id="UP000027456">
    <property type="component" value="Unassembled WGS sequence"/>
</dbReference>
<dbReference type="STRING" id="1423351.A0A074SEU5"/>
<dbReference type="InterPro" id="IPR001128">
    <property type="entry name" value="Cyt_P450"/>
</dbReference>
<evidence type="ECO:0000256" key="6">
    <source>
        <dbReference type="ARBA" id="ARBA00023002"/>
    </source>
</evidence>
<keyword evidence="4 9" id="KW-0349">Heme</keyword>
<keyword evidence="7 9" id="KW-0408">Iron</keyword>
<dbReference type="InterPro" id="IPR002401">
    <property type="entry name" value="Cyt_P450_E_grp-I"/>
</dbReference>
<comment type="similarity">
    <text evidence="3 10">Belongs to the cytochrome P450 family.</text>
</comment>
<name>A0A074SEU5_9AGAM</name>
<dbReference type="AlphaFoldDB" id="A0A074SEU5"/>
<evidence type="ECO:0000256" key="7">
    <source>
        <dbReference type="ARBA" id="ARBA00023004"/>
    </source>
</evidence>
<dbReference type="PROSITE" id="PS00086">
    <property type="entry name" value="CYTOCHROME_P450"/>
    <property type="match status" value="1"/>
</dbReference>
<dbReference type="PANTHER" id="PTHR46300:SF7">
    <property type="entry name" value="P450, PUTATIVE (EUROFUNG)-RELATED"/>
    <property type="match status" value="1"/>
</dbReference>
<dbReference type="Gene3D" id="1.10.630.10">
    <property type="entry name" value="Cytochrome P450"/>
    <property type="match status" value="1"/>
</dbReference>
<dbReference type="Pfam" id="PF00067">
    <property type="entry name" value="p450"/>
    <property type="match status" value="2"/>
</dbReference>
<comment type="pathway">
    <text evidence="2">Secondary metabolite biosynthesis.</text>
</comment>
<evidence type="ECO:0000256" key="2">
    <source>
        <dbReference type="ARBA" id="ARBA00005179"/>
    </source>
</evidence>
<organism evidence="11 12">
    <name type="scientific">Rhizoctonia solani 123E</name>
    <dbReference type="NCBI Taxonomy" id="1423351"/>
    <lineage>
        <taxon>Eukaryota</taxon>
        <taxon>Fungi</taxon>
        <taxon>Dikarya</taxon>
        <taxon>Basidiomycota</taxon>
        <taxon>Agaricomycotina</taxon>
        <taxon>Agaricomycetes</taxon>
        <taxon>Cantharellales</taxon>
        <taxon>Ceratobasidiaceae</taxon>
        <taxon>Rhizoctonia</taxon>
    </lineage>
</organism>
<dbReference type="InterPro" id="IPR050364">
    <property type="entry name" value="Cytochrome_P450_fung"/>
</dbReference>
<dbReference type="InterPro" id="IPR036396">
    <property type="entry name" value="Cyt_P450_sf"/>
</dbReference>
<dbReference type="SUPFAM" id="SSF48264">
    <property type="entry name" value="Cytochrome P450"/>
    <property type="match status" value="1"/>
</dbReference>
<protein>
    <submittedName>
        <fullName evidence="11">Cytochrome P450 family protein</fullName>
    </submittedName>
</protein>
<feature type="binding site" description="axial binding residue" evidence="9">
    <location>
        <position position="444"/>
    </location>
    <ligand>
        <name>heme</name>
        <dbReference type="ChEBI" id="CHEBI:30413"/>
    </ligand>
    <ligandPart>
        <name>Fe</name>
        <dbReference type="ChEBI" id="CHEBI:18248"/>
    </ligandPart>
</feature>
<dbReference type="GO" id="GO:0020037">
    <property type="term" value="F:heme binding"/>
    <property type="evidence" value="ECO:0007669"/>
    <property type="project" value="InterPro"/>
</dbReference>
<dbReference type="GO" id="GO:0004497">
    <property type="term" value="F:monooxygenase activity"/>
    <property type="evidence" value="ECO:0007669"/>
    <property type="project" value="UniProtKB-KW"/>
</dbReference>
<dbReference type="PRINTS" id="PR00385">
    <property type="entry name" value="P450"/>
</dbReference>
<dbReference type="OrthoDB" id="2789670at2759"/>
<dbReference type="CDD" id="cd11065">
    <property type="entry name" value="CYP64-like"/>
    <property type="match status" value="1"/>
</dbReference>
<evidence type="ECO:0000256" key="5">
    <source>
        <dbReference type="ARBA" id="ARBA00022723"/>
    </source>
</evidence>
<evidence type="ECO:0000256" key="9">
    <source>
        <dbReference type="PIRSR" id="PIRSR602401-1"/>
    </source>
</evidence>
<comment type="caution">
    <text evidence="11">The sequence shown here is derived from an EMBL/GenBank/DDBJ whole genome shotgun (WGS) entry which is preliminary data.</text>
</comment>
<evidence type="ECO:0000256" key="10">
    <source>
        <dbReference type="RuleBase" id="RU000461"/>
    </source>
</evidence>
<keyword evidence="6 10" id="KW-0560">Oxidoreductase</keyword>
<dbReference type="EMBL" id="AZST01000494">
    <property type="protein sequence ID" value="KEP48557.1"/>
    <property type="molecule type" value="Genomic_DNA"/>
</dbReference>
<dbReference type="GO" id="GO:0005506">
    <property type="term" value="F:iron ion binding"/>
    <property type="evidence" value="ECO:0007669"/>
    <property type="project" value="InterPro"/>
</dbReference>
<keyword evidence="12" id="KW-1185">Reference proteome</keyword>
<comment type="cofactor">
    <cofactor evidence="1 9">
        <name>heme</name>
        <dbReference type="ChEBI" id="CHEBI:30413"/>
    </cofactor>
</comment>
<evidence type="ECO:0000256" key="8">
    <source>
        <dbReference type="ARBA" id="ARBA00023033"/>
    </source>
</evidence>
<reference evidence="11 12" key="1">
    <citation type="submission" date="2013-12" db="EMBL/GenBank/DDBJ databases">
        <authorList>
            <person name="Cubeta M."/>
            <person name="Pakala S."/>
            <person name="Fedorova N."/>
            <person name="Thomas E."/>
            <person name="Dean R."/>
            <person name="Jabaji S."/>
            <person name="Neate S."/>
            <person name="Toda T."/>
            <person name="Tavantzis S."/>
            <person name="Vilgalys R."/>
            <person name="Bharathan N."/>
            <person name="Pakala S."/>
            <person name="Losada L.S."/>
            <person name="Zafar N."/>
            <person name="Nierman W."/>
        </authorList>
    </citation>
    <scope>NUCLEOTIDE SEQUENCE [LARGE SCALE GENOMIC DNA]</scope>
    <source>
        <strain evidence="11 12">123E</strain>
    </source>
</reference>
<evidence type="ECO:0000256" key="4">
    <source>
        <dbReference type="ARBA" id="ARBA00022617"/>
    </source>
</evidence>
<dbReference type="PANTHER" id="PTHR46300">
    <property type="entry name" value="P450, PUTATIVE (EUROFUNG)-RELATED-RELATED"/>
    <property type="match status" value="1"/>
</dbReference>
<accession>A0A074SEU5</accession>
<proteinExistence type="inferred from homology"/>
<dbReference type="HOGENOM" id="CLU_001570_2_3_1"/>
<dbReference type="PRINTS" id="PR00463">
    <property type="entry name" value="EP450I"/>
</dbReference>
<dbReference type="InterPro" id="IPR017972">
    <property type="entry name" value="Cyt_P450_CS"/>
</dbReference>
<dbReference type="GO" id="GO:0016705">
    <property type="term" value="F:oxidoreductase activity, acting on paired donors, with incorporation or reduction of molecular oxygen"/>
    <property type="evidence" value="ECO:0007669"/>
    <property type="project" value="InterPro"/>
</dbReference>
<gene>
    <name evidence="11" type="ORF">V565_121580</name>
</gene>
<keyword evidence="8 10" id="KW-0503">Monooxygenase</keyword>
<evidence type="ECO:0000256" key="1">
    <source>
        <dbReference type="ARBA" id="ARBA00001971"/>
    </source>
</evidence>
<evidence type="ECO:0000313" key="11">
    <source>
        <dbReference type="EMBL" id="KEP48557.1"/>
    </source>
</evidence>
<evidence type="ECO:0000313" key="12">
    <source>
        <dbReference type="Proteomes" id="UP000027456"/>
    </source>
</evidence>
<evidence type="ECO:0000256" key="3">
    <source>
        <dbReference type="ARBA" id="ARBA00010617"/>
    </source>
</evidence>